<sequence>MANVTCSNSQWAPRSEVWTVDLVNAMAGAQRWNGKDSDEPMTLTNKKREKTKLQLASSRLPARSVSTLSSVRVKVVVLLSHQRAHQPTSTNGGGCTPRSQKDR</sequence>
<accession>A0A0E0BGZ5</accession>
<feature type="region of interest" description="Disordered" evidence="1">
    <location>
        <begin position="81"/>
        <end position="103"/>
    </location>
</feature>
<keyword evidence="3" id="KW-1185">Reference proteome</keyword>
<protein>
    <submittedName>
        <fullName evidence="2">Uncharacterized protein</fullName>
    </submittedName>
</protein>
<evidence type="ECO:0000313" key="3">
    <source>
        <dbReference type="Proteomes" id="UP000026961"/>
    </source>
</evidence>
<reference evidence="2" key="2">
    <citation type="submission" date="2018-05" db="EMBL/GenBank/DDBJ databases">
        <title>OgluRS3 (Oryza glumaepatula Reference Sequence Version 3).</title>
        <authorList>
            <person name="Zhang J."/>
            <person name="Kudrna D."/>
            <person name="Lee S."/>
            <person name="Talag J."/>
            <person name="Welchert J."/>
            <person name="Wing R.A."/>
        </authorList>
    </citation>
    <scope>NUCLEOTIDE SEQUENCE [LARGE SCALE GENOMIC DNA]</scope>
</reference>
<dbReference type="EnsemblPlants" id="OGLUM11G07180.6">
    <property type="protein sequence ID" value="OGLUM11G07180.6"/>
    <property type="gene ID" value="OGLUM11G07180"/>
</dbReference>
<organism evidence="2">
    <name type="scientific">Oryza glumipatula</name>
    <dbReference type="NCBI Taxonomy" id="40148"/>
    <lineage>
        <taxon>Eukaryota</taxon>
        <taxon>Viridiplantae</taxon>
        <taxon>Streptophyta</taxon>
        <taxon>Embryophyta</taxon>
        <taxon>Tracheophyta</taxon>
        <taxon>Spermatophyta</taxon>
        <taxon>Magnoliopsida</taxon>
        <taxon>Liliopsida</taxon>
        <taxon>Poales</taxon>
        <taxon>Poaceae</taxon>
        <taxon>BOP clade</taxon>
        <taxon>Oryzoideae</taxon>
        <taxon>Oryzeae</taxon>
        <taxon>Oryzinae</taxon>
        <taxon>Oryza</taxon>
    </lineage>
</organism>
<reference evidence="2" key="1">
    <citation type="submission" date="2015-04" db="UniProtKB">
        <authorList>
            <consortium name="EnsemblPlants"/>
        </authorList>
    </citation>
    <scope>IDENTIFICATION</scope>
</reference>
<proteinExistence type="predicted"/>
<dbReference type="AlphaFoldDB" id="A0A0E0BGZ5"/>
<name>A0A0E0BGZ5_9ORYZ</name>
<dbReference type="Proteomes" id="UP000026961">
    <property type="component" value="Chromosome 11"/>
</dbReference>
<evidence type="ECO:0000256" key="1">
    <source>
        <dbReference type="SAM" id="MobiDB-lite"/>
    </source>
</evidence>
<evidence type="ECO:0000313" key="2">
    <source>
        <dbReference type="EnsemblPlants" id="OGLUM11G07180.6"/>
    </source>
</evidence>
<dbReference type="HOGENOM" id="CLU_2267952_0_0_1"/>
<dbReference type="Gramene" id="OGLUM11G07180.6">
    <property type="protein sequence ID" value="OGLUM11G07180.6"/>
    <property type="gene ID" value="OGLUM11G07180"/>
</dbReference>